<dbReference type="EMBL" id="AMFJ01028940">
    <property type="protein sequence ID" value="EKD44223.1"/>
    <property type="molecule type" value="Genomic_DNA"/>
</dbReference>
<organism evidence="1">
    <name type="scientific">uncultured bacterium</name>
    <name type="common">gcode 4</name>
    <dbReference type="NCBI Taxonomy" id="1234023"/>
    <lineage>
        <taxon>Bacteria</taxon>
        <taxon>environmental samples</taxon>
    </lineage>
</organism>
<dbReference type="SUPFAM" id="SSF56784">
    <property type="entry name" value="HAD-like"/>
    <property type="match status" value="1"/>
</dbReference>
<dbReference type="InterPro" id="IPR023214">
    <property type="entry name" value="HAD_sf"/>
</dbReference>
<dbReference type="AlphaFoldDB" id="K1ZIH4"/>
<reference evidence="1" key="1">
    <citation type="journal article" date="2012" name="Science">
        <title>Fermentation, hydrogen, and sulfur metabolism in multiple uncultivated bacterial phyla.</title>
        <authorList>
            <person name="Wrighton K.C."/>
            <person name="Thomas B.C."/>
            <person name="Sharon I."/>
            <person name="Miller C.S."/>
            <person name="Castelle C.J."/>
            <person name="VerBerkmoes N.C."/>
            <person name="Wilkins M.J."/>
            <person name="Hettich R.L."/>
            <person name="Lipton M.S."/>
            <person name="Williams K.H."/>
            <person name="Long P.E."/>
            <person name="Banfield J.F."/>
        </authorList>
    </citation>
    <scope>NUCLEOTIDE SEQUENCE [LARGE SCALE GENOMIC DNA]</scope>
</reference>
<sequence>MKAIIFDIDWVIIKSGSKKDEVIKSIIQKHHLYDIPWVKEIPSLWINRKLIVERIYELTPFDKETVLKNINNEMAILESNPIKNENIINFINKNYKKYLFFTNTSLPIDWLNKVFDSLWIKDKFQELLAFENGSKAENIYFVMKSYDIKPTDILFIDDNVNHIDLVKETWVHTLHFTDYDIDVEKYIASYG</sequence>
<name>K1ZIH4_9BACT</name>
<proteinExistence type="predicted"/>
<evidence type="ECO:0000313" key="1">
    <source>
        <dbReference type="EMBL" id="EKD44223.1"/>
    </source>
</evidence>
<protein>
    <submittedName>
        <fullName evidence="1">Uncharacterized protein</fullName>
    </submittedName>
</protein>
<dbReference type="Gene3D" id="3.40.50.1000">
    <property type="entry name" value="HAD superfamily/HAD-like"/>
    <property type="match status" value="1"/>
</dbReference>
<gene>
    <name evidence="1" type="ORF">ACD_71C00209G0005</name>
</gene>
<accession>K1ZIH4</accession>
<comment type="caution">
    <text evidence="1">The sequence shown here is derived from an EMBL/GenBank/DDBJ whole genome shotgun (WGS) entry which is preliminary data.</text>
</comment>
<dbReference type="InterPro" id="IPR036412">
    <property type="entry name" value="HAD-like_sf"/>
</dbReference>